<dbReference type="EMBL" id="KN123337">
    <property type="protein sequence ID" value="KFO25770.1"/>
    <property type="molecule type" value="Genomic_DNA"/>
</dbReference>
<keyword evidence="2" id="KW-1185">Reference proteome</keyword>
<proteinExistence type="predicted"/>
<dbReference type="Proteomes" id="UP000028990">
    <property type="component" value="Unassembled WGS sequence"/>
</dbReference>
<reference evidence="1 2" key="1">
    <citation type="submission" date="2013-11" db="EMBL/GenBank/DDBJ databases">
        <title>The Damaraland mole rat (Fukomys damarensis) genome and evolution of African mole rats.</title>
        <authorList>
            <person name="Gladyshev V.N."/>
            <person name="Fang X."/>
        </authorList>
    </citation>
    <scope>NUCLEOTIDE SEQUENCE [LARGE SCALE GENOMIC DNA]</scope>
    <source>
        <tissue evidence="1">Liver</tissue>
    </source>
</reference>
<evidence type="ECO:0000313" key="2">
    <source>
        <dbReference type="Proteomes" id="UP000028990"/>
    </source>
</evidence>
<accession>A0A091D6B7</accession>
<evidence type="ECO:0000313" key="1">
    <source>
        <dbReference type="EMBL" id="KFO25770.1"/>
    </source>
</evidence>
<dbReference type="AlphaFoldDB" id="A0A091D6B7"/>
<gene>
    <name evidence="1" type="ORF">H920_12906</name>
</gene>
<sequence length="84" mass="9309">MPSSGITGPILQRKQGVELITGPGLLERILPVKPYRLGSWCEQLPNTQESLCLEAAGTERSAQSALRVEFLGPLKKLHKKWKDL</sequence>
<name>A0A091D6B7_FUKDA</name>
<protein>
    <submittedName>
        <fullName evidence="1">Uncharacterized protein</fullName>
    </submittedName>
</protein>
<organism evidence="1 2">
    <name type="scientific">Fukomys damarensis</name>
    <name type="common">Damaraland mole rat</name>
    <name type="synonym">Cryptomys damarensis</name>
    <dbReference type="NCBI Taxonomy" id="885580"/>
    <lineage>
        <taxon>Eukaryota</taxon>
        <taxon>Metazoa</taxon>
        <taxon>Chordata</taxon>
        <taxon>Craniata</taxon>
        <taxon>Vertebrata</taxon>
        <taxon>Euteleostomi</taxon>
        <taxon>Mammalia</taxon>
        <taxon>Eutheria</taxon>
        <taxon>Euarchontoglires</taxon>
        <taxon>Glires</taxon>
        <taxon>Rodentia</taxon>
        <taxon>Hystricomorpha</taxon>
        <taxon>Bathyergidae</taxon>
        <taxon>Fukomys</taxon>
    </lineage>
</organism>